<evidence type="ECO:0000313" key="2">
    <source>
        <dbReference type="EMBL" id="WBL35268.1"/>
    </source>
</evidence>
<accession>A0ABY7M6L7</accession>
<reference evidence="2 3" key="1">
    <citation type="journal article" date="2023" name="ISME J.">
        <title>Thermophilic Dehalococcoidia with unusual traits shed light on an unexpected past.</title>
        <authorList>
            <person name="Palmer M."/>
            <person name="Covington J.K."/>
            <person name="Zhou E.M."/>
            <person name="Thomas S.C."/>
            <person name="Habib N."/>
            <person name="Seymour C.O."/>
            <person name="Lai D."/>
            <person name="Johnston J."/>
            <person name="Hashimi A."/>
            <person name="Jiao J.Y."/>
            <person name="Muok A.R."/>
            <person name="Liu L."/>
            <person name="Xian W.D."/>
            <person name="Zhi X.Y."/>
            <person name="Li M.M."/>
            <person name="Silva L.P."/>
            <person name="Bowen B.P."/>
            <person name="Louie K."/>
            <person name="Briegel A."/>
            <person name="Pett-Ridge J."/>
            <person name="Weber P.K."/>
            <person name="Tocheva E.I."/>
            <person name="Woyke T."/>
            <person name="Northen T.R."/>
            <person name="Mayali X."/>
            <person name="Li W.J."/>
            <person name="Hedlund B.P."/>
        </authorList>
    </citation>
    <scope>NUCLEOTIDE SEQUENCE [LARGE SCALE GENOMIC DNA]</scope>
    <source>
        <strain evidence="2 3">YIM 72310</strain>
    </source>
</reference>
<evidence type="ECO:0000313" key="3">
    <source>
        <dbReference type="Proteomes" id="UP001212803"/>
    </source>
</evidence>
<keyword evidence="3" id="KW-1185">Reference proteome</keyword>
<dbReference type="Pfam" id="PF03692">
    <property type="entry name" value="CxxCxxCC"/>
    <property type="match status" value="1"/>
</dbReference>
<dbReference type="RefSeq" id="WP_270055795.1">
    <property type="nucleotide sequence ID" value="NZ_CP115149.1"/>
</dbReference>
<proteinExistence type="predicted"/>
<dbReference type="Proteomes" id="UP001212803">
    <property type="component" value="Chromosome"/>
</dbReference>
<evidence type="ECO:0000256" key="1">
    <source>
        <dbReference type="SAM" id="MobiDB-lite"/>
    </source>
</evidence>
<protein>
    <submittedName>
        <fullName evidence="2">YkgJ family cysteine cluster protein</fullName>
    </submittedName>
</protein>
<gene>
    <name evidence="2" type="ORF">O0235_10770</name>
</gene>
<feature type="region of interest" description="Disordered" evidence="1">
    <location>
        <begin position="1"/>
        <end position="54"/>
    </location>
</feature>
<sequence>MTAKPPAAASSPSPCTTATSTASRASPASSPSSSSSSKTANRSASRSRSPTCSRAMDGRCRFLQPRHRCGAYEARPTACRLYPHFVVYWNLETARPVYADPPPLADAAAAGPVVPLLLGHEQCPGFTGAPLTDDDWLALLEETDHLQRNLA</sequence>
<organism evidence="2 3">
    <name type="scientific">Tepidiforma flava</name>
    <dbReference type="NCBI Taxonomy" id="3004094"/>
    <lineage>
        <taxon>Bacteria</taxon>
        <taxon>Bacillati</taxon>
        <taxon>Chloroflexota</taxon>
        <taxon>Tepidiformia</taxon>
        <taxon>Tepidiformales</taxon>
        <taxon>Tepidiformaceae</taxon>
        <taxon>Tepidiforma</taxon>
    </lineage>
</organism>
<dbReference type="EMBL" id="CP115149">
    <property type="protein sequence ID" value="WBL35268.1"/>
    <property type="molecule type" value="Genomic_DNA"/>
</dbReference>
<name>A0ABY7M6L7_9CHLR</name>
<dbReference type="InterPro" id="IPR005358">
    <property type="entry name" value="Puta_zinc/iron-chelating_dom"/>
</dbReference>
<feature type="compositionally biased region" description="Low complexity" evidence="1">
    <location>
        <begin position="1"/>
        <end position="51"/>
    </location>
</feature>